<organism evidence="3 4">
    <name type="scientific">Salinibacter phage SRUTV-1</name>
    <dbReference type="NCBI Taxonomy" id="2684227"/>
    <lineage>
        <taxon>Viruses</taxon>
        <taxon>Duplodnaviria</taxon>
        <taxon>Heunggongvirae</taxon>
        <taxon>Uroviricota</taxon>
        <taxon>Caudoviricetes</taxon>
        <taxon>Kairosalinivirus</taxon>
        <taxon>Kairosalinivirus SRUTV1</taxon>
    </lineage>
</organism>
<sequence length="107" mass="12135">MSDSVEEVKAMKHLQQAYSHLRNAEQALRSVEQEAPDISESFNIKDRRIELGAEEKRIGSNILVLREKIEEKRQEEDDDGSEQQDDRDIEDRGIDRGGGLGDLGALQ</sequence>
<keyword evidence="4" id="KW-1185">Reference proteome</keyword>
<evidence type="ECO:0000256" key="1">
    <source>
        <dbReference type="SAM" id="Coils"/>
    </source>
</evidence>
<accession>A0A2D3FAK5</accession>
<protein>
    <submittedName>
        <fullName evidence="3">Uncharacterized protein</fullName>
    </submittedName>
</protein>
<feature type="compositionally biased region" description="Gly residues" evidence="2">
    <location>
        <begin position="96"/>
        <end position="107"/>
    </location>
</feature>
<dbReference type="RefSeq" id="YP_009639657.1">
    <property type="nucleotide sequence ID" value="NC_042353.1"/>
</dbReference>
<keyword evidence="1" id="KW-0175">Coiled coil</keyword>
<evidence type="ECO:0000313" key="3">
    <source>
        <dbReference type="EMBL" id="ATU47040.1"/>
    </source>
</evidence>
<feature type="region of interest" description="Disordered" evidence="2">
    <location>
        <begin position="70"/>
        <end position="107"/>
    </location>
</feature>
<dbReference type="EMBL" id="MF629150">
    <property type="protein sequence ID" value="ATU47040.1"/>
    <property type="molecule type" value="Genomic_DNA"/>
</dbReference>
<dbReference type="GeneID" id="40236455"/>
<feature type="compositionally biased region" description="Basic and acidic residues" evidence="2">
    <location>
        <begin position="84"/>
        <end position="95"/>
    </location>
</feature>
<feature type="coiled-coil region" evidence="1">
    <location>
        <begin position="14"/>
        <end position="41"/>
    </location>
</feature>
<evidence type="ECO:0000313" key="4">
    <source>
        <dbReference type="Proteomes" id="UP000262103"/>
    </source>
</evidence>
<dbReference type="KEGG" id="vg:40236455"/>
<evidence type="ECO:0000256" key="2">
    <source>
        <dbReference type="SAM" id="MobiDB-lite"/>
    </source>
</evidence>
<dbReference type="Proteomes" id="UP000262103">
    <property type="component" value="Segment"/>
</dbReference>
<proteinExistence type="predicted"/>
<name>A0A2D3FAK5_9CAUD</name>
<reference evidence="3 4" key="1">
    <citation type="journal article" date="2018" name="ISME J.">
        <title>Characterization of ecologically diverse viruses infecting co-occurring strains of cosmopolitan hyperhalophilic Bacteroidetes.</title>
        <authorList>
            <person name="Villamor J."/>
            <person name="Ramos-Barbero M.D."/>
            <person name="Gonzalez-Torres P."/>
            <person name="Gabaldon T."/>
            <person name="Rossello-Mora R."/>
            <person name="Meseguer I."/>
            <person name="Martinez-Garcia M."/>
            <person name="Santos F."/>
            <person name="Anton J."/>
        </authorList>
    </citation>
    <scope>NUCLEOTIDE SEQUENCE [LARGE SCALE GENOMIC DNA]</scope>
    <source>
        <strain evidence="3">SRUTV-1</strain>
    </source>
</reference>